<reference evidence="2 3" key="1">
    <citation type="journal article" date="2010" name="Cell">
        <title>The genome of Naegleria gruberi illuminates early eukaryotic versatility.</title>
        <authorList>
            <person name="Fritz-Laylin L.K."/>
            <person name="Prochnik S.E."/>
            <person name="Ginger M.L."/>
            <person name="Dacks J.B."/>
            <person name="Carpenter M.L."/>
            <person name="Field M.C."/>
            <person name="Kuo A."/>
            <person name="Paredez A."/>
            <person name="Chapman J."/>
            <person name="Pham J."/>
            <person name="Shu S."/>
            <person name="Neupane R."/>
            <person name="Cipriano M."/>
            <person name="Mancuso J."/>
            <person name="Tu H."/>
            <person name="Salamov A."/>
            <person name="Lindquist E."/>
            <person name="Shapiro H."/>
            <person name="Lucas S."/>
            <person name="Grigoriev I.V."/>
            <person name="Cande W.Z."/>
            <person name="Fulton C."/>
            <person name="Rokhsar D.S."/>
            <person name="Dawson S.C."/>
        </authorList>
    </citation>
    <scope>NUCLEOTIDE SEQUENCE [LARGE SCALE GENOMIC DNA]</scope>
    <source>
        <strain evidence="2 3">NEG-M</strain>
    </source>
</reference>
<protein>
    <submittedName>
        <fullName evidence="2">Predicted protein</fullName>
    </submittedName>
</protein>
<dbReference type="GeneID" id="8860778"/>
<dbReference type="Proteomes" id="UP000006671">
    <property type="component" value="Unassembled WGS sequence"/>
</dbReference>
<evidence type="ECO:0000313" key="2">
    <source>
        <dbReference type="EMBL" id="EFC36691.1"/>
    </source>
</evidence>
<sequence>MSLLFEEKEYRKLILETFSFVYLWVANFAFGCWNTLTSISASSVQLDILGSSFSKSKDISLSGSGNSFSPVSSDLYNIISSNHSENNHTSASPLNSYTFPSSGSKDSKDGEDSSTWVETISSVCDSVFSVSPDLTSYDEALFETDKVVRRGSILSNENLAFKRNSRRMTIDTVDTLENYQSNERDIRIRSKSAPMQRDFQKRMNK</sequence>
<name>D2W2R2_NAEGR</name>
<dbReference type="VEuPathDB" id="AmoebaDB:NAEGRDRAFT_75679"/>
<dbReference type="InParanoid" id="D2W2R2"/>
<evidence type="ECO:0000256" key="1">
    <source>
        <dbReference type="SAM" id="MobiDB-lite"/>
    </source>
</evidence>
<feature type="region of interest" description="Disordered" evidence="1">
    <location>
        <begin position="86"/>
        <end position="113"/>
    </location>
</feature>
<dbReference type="AlphaFoldDB" id="D2W2R2"/>
<proteinExistence type="predicted"/>
<dbReference type="RefSeq" id="XP_002669435.1">
    <property type="nucleotide sequence ID" value="XM_002669389.1"/>
</dbReference>
<accession>D2W2R2</accession>
<keyword evidence="3" id="KW-1185">Reference proteome</keyword>
<dbReference type="KEGG" id="ngr:NAEGRDRAFT_75679"/>
<feature type="compositionally biased region" description="Polar residues" evidence="1">
    <location>
        <begin position="91"/>
        <end position="100"/>
    </location>
</feature>
<dbReference type="EMBL" id="GG738927">
    <property type="protein sequence ID" value="EFC36691.1"/>
    <property type="molecule type" value="Genomic_DNA"/>
</dbReference>
<organism evidence="3">
    <name type="scientific">Naegleria gruberi</name>
    <name type="common">Amoeba</name>
    <dbReference type="NCBI Taxonomy" id="5762"/>
    <lineage>
        <taxon>Eukaryota</taxon>
        <taxon>Discoba</taxon>
        <taxon>Heterolobosea</taxon>
        <taxon>Tetramitia</taxon>
        <taxon>Eutetramitia</taxon>
        <taxon>Vahlkampfiidae</taxon>
        <taxon>Naegleria</taxon>
    </lineage>
</organism>
<gene>
    <name evidence="2" type="ORF">NAEGRDRAFT_75679</name>
</gene>
<evidence type="ECO:0000313" key="3">
    <source>
        <dbReference type="Proteomes" id="UP000006671"/>
    </source>
</evidence>